<protein>
    <submittedName>
        <fullName evidence="6">Oidioi.mRNA.OKI2018_I69.PAR.g12859.t1.cds</fullName>
    </submittedName>
</protein>
<dbReference type="Proteomes" id="UP001158576">
    <property type="component" value="Chromosome PAR"/>
</dbReference>
<evidence type="ECO:0000256" key="2">
    <source>
        <dbReference type="ARBA" id="ARBA00022771"/>
    </source>
</evidence>
<evidence type="ECO:0000256" key="3">
    <source>
        <dbReference type="ARBA" id="ARBA00022833"/>
    </source>
</evidence>
<keyword evidence="1" id="KW-0479">Metal-binding</keyword>
<organism evidence="6 7">
    <name type="scientific">Oikopleura dioica</name>
    <name type="common">Tunicate</name>
    <dbReference type="NCBI Taxonomy" id="34765"/>
    <lineage>
        <taxon>Eukaryota</taxon>
        <taxon>Metazoa</taxon>
        <taxon>Chordata</taxon>
        <taxon>Tunicata</taxon>
        <taxon>Appendicularia</taxon>
        <taxon>Copelata</taxon>
        <taxon>Oikopleuridae</taxon>
        <taxon>Oikopleura</taxon>
    </lineage>
</organism>
<evidence type="ECO:0000259" key="5">
    <source>
        <dbReference type="PROSITE" id="PS50089"/>
    </source>
</evidence>
<gene>
    <name evidence="6" type="ORF">OKIOD_LOCUS4417</name>
</gene>
<evidence type="ECO:0000256" key="4">
    <source>
        <dbReference type="PROSITE-ProRule" id="PRU00175"/>
    </source>
</evidence>
<name>A0ABN7S5V4_OIKDI</name>
<feature type="domain" description="RING-type" evidence="5">
    <location>
        <begin position="119"/>
        <end position="159"/>
    </location>
</feature>
<keyword evidence="7" id="KW-1185">Reference proteome</keyword>
<dbReference type="InterPro" id="IPR001841">
    <property type="entry name" value="Znf_RING"/>
</dbReference>
<evidence type="ECO:0000256" key="1">
    <source>
        <dbReference type="ARBA" id="ARBA00022723"/>
    </source>
</evidence>
<sequence>MNLDEYVVSYGEFGKCDNCENASEETACIRGKRYCKDCKNEKQPKSSAEFQESDATFKCRERACSADNLSYRECAIGVCCETALKSDPGNDTYYYHCDDDDEPEAKKKKQNEDNEKPSCKVCFFPFDNDHPEAVIIPCGHKACFNCISKLPEKDCPSCRAKFSDENVYKVYN</sequence>
<accession>A0ABN7S5V4</accession>
<keyword evidence="2 4" id="KW-0863">Zinc-finger</keyword>
<evidence type="ECO:0000313" key="7">
    <source>
        <dbReference type="Proteomes" id="UP001158576"/>
    </source>
</evidence>
<dbReference type="SUPFAM" id="SSF57850">
    <property type="entry name" value="RING/U-box"/>
    <property type="match status" value="1"/>
</dbReference>
<dbReference type="SMART" id="SM00184">
    <property type="entry name" value="RING"/>
    <property type="match status" value="1"/>
</dbReference>
<dbReference type="PROSITE" id="PS50089">
    <property type="entry name" value="ZF_RING_2"/>
    <property type="match status" value="1"/>
</dbReference>
<dbReference type="InterPro" id="IPR013083">
    <property type="entry name" value="Znf_RING/FYVE/PHD"/>
</dbReference>
<evidence type="ECO:0000313" key="6">
    <source>
        <dbReference type="EMBL" id="CAG5091109.1"/>
    </source>
</evidence>
<reference evidence="6 7" key="1">
    <citation type="submission" date="2021-04" db="EMBL/GenBank/DDBJ databases">
        <authorList>
            <person name="Bliznina A."/>
        </authorList>
    </citation>
    <scope>NUCLEOTIDE SEQUENCE [LARGE SCALE GENOMIC DNA]</scope>
</reference>
<dbReference type="EMBL" id="OU015568">
    <property type="protein sequence ID" value="CAG5091109.1"/>
    <property type="molecule type" value="Genomic_DNA"/>
</dbReference>
<keyword evidence="3" id="KW-0862">Zinc</keyword>
<dbReference type="Gene3D" id="3.30.40.10">
    <property type="entry name" value="Zinc/RING finger domain, C3HC4 (zinc finger)"/>
    <property type="match status" value="1"/>
</dbReference>
<proteinExistence type="predicted"/>